<dbReference type="AlphaFoldDB" id="A0A3L8D6C0"/>
<feature type="compositionally biased region" description="Basic and acidic residues" evidence="1">
    <location>
        <begin position="80"/>
        <end position="91"/>
    </location>
</feature>
<comment type="caution">
    <text evidence="2">The sequence shown here is derived from an EMBL/GenBank/DDBJ whole genome shotgun (WGS) entry which is preliminary data.</text>
</comment>
<accession>A0A3L8D6C0</accession>
<dbReference type="Proteomes" id="UP000279307">
    <property type="component" value="Chromosome 12"/>
</dbReference>
<evidence type="ECO:0000256" key="1">
    <source>
        <dbReference type="SAM" id="MobiDB-lite"/>
    </source>
</evidence>
<sequence length="112" mass="13217">MIISIEGVEDGEGKTGNSSRSAEGMGKYQQEEGAGEEEGENPGRRGIRKREIARRRRNRSRRRVRRQRKKTRKKKMMVNDGRKGELRIRREEDEEEEDDDDDREGELRVRLC</sequence>
<feature type="compositionally biased region" description="Acidic residues" evidence="1">
    <location>
        <begin position="92"/>
        <end position="104"/>
    </location>
</feature>
<reference evidence="2" key="2">
    <citation type="submission" date="2018-07" db="EMBL/GenBank/DDBJ databases">
        <authorList>
            <person name="Mckenzie S.K."/>
            <person name="Kronauer D.J.C."/>
        </authorList>
    </citation>
    <scope>NUCLEOTIDE SEQUENCE</scope>
    <source>
        <strain evidence="2">Clonal line C1</strain>
    </source>
</reference>
<organism evidence="2">
    <name type="scientific">Ooceraea biroi</name>
    <name type="common">Clonal raider ant</name>
    <name type="synonym">Cerapachys biroi</name>
    <dbReference type="NCBI Taxonomy" id="2015173"/>
    <lineage>
        <taxon>Eukaryota</taxon>
        <taxon>Metazoa</taxon>
        <taxon>Ecdysozoa</taxon>
        <taxon>Arthropoda</taxon>
        <taxon>Hexapoda</taxon>
        <taxon>Insecta</taxon>
        <taxon>Pterygota</taxon>
        <taxon>Neoptera</taxon>
        <taxon>Endopterygota</taxon>
        <taxon>Hymenoptera</taxon>
        <taxon>Apocrita</taxon>
        <taxon>Aculeata</taxon>
        <taxon>Formicoidea</taxon>
        <taxon>Formicidae</taxon>
        <taxon>Dorylinae</taxon>
        <taxon>Ooceraea</taxon>
    </lineage>
</organism>
<evidence type="ECO:0000313" key="2">
    <source>
        <dbReference type="EMBL" id="RLU15960.1"/>
    </source>
</evidence>
<reference evidence="2" key="1">
    <citation type="journal article" date="2018" name="Genome Res.">
        <title>The genomic architecture and molecular evolution of ant odorant receptors.</title>
        <authorList>
            <person name="McKenzie S.K."/>
            <person name="Kronauer D.J.C."/>
        </authorList>
    </citation>
    <scope>NUCLEOTIDE SEQUENCE [LARGE SCALE GENOMIC DNA]</scope>
    <source>
        <strain evidence="2">Clonal line C1</strain>
    </source>
</reference>
<gene>
    <name evidence="2" type="ORF">DMN91_011718</name>
</gene>
<feature type="compositionally biased region" description="Basic residues" evidence="1">
    <location>
        <begin position="45"/>
        <end position="76"/>
    </location>
</feature>
<protein>
    <submittedName>
        <fullName evidence="2">Uncharacterized protein</fullName>
    </submittedName>
</protein>
<proteinExistence type="predicted"/>
<name>A0A3L8D6C0_OOCBI</name>
<feature type="region of interest" description="Disordered" evidence="1">
    <location>
        <begin position="1"/>
        <end position="112"/>
    </location>
</feature>
<dbReference type="EMBL" id="QOIP01000012">
    <property type="protein sequence ID" value="RLU15960.1"/>
    <property type="molecule type" value="Genomic_DNA"/>
</dbReference>